<evidence type="ECO:0000256" key="1">
    <source>
        <dbReference type="SAM" id="MobiDB-lite"/>
    </source>
</evidence>
<proteinExistence type="predicted"/>
<evidence type="ECO:0000313" key="2">
    <source>
        <dbReference type="EMBL" id="KAK1878353.1"/>
    </source>
</evidence>
<accession>A0AAD9B901</accession>
<gene>
    <name evidence="2" type="ORF">KUDE01_003659</name>
</gene>
<feature type="region of interest" description="Disordered" evidence="1">
    <location>
        <begin position="18"/>
        <end position="49"/>
    </location>
</feature>
<comment type="caution">
    <text evidence="2">The sequence shown here is derived from an EMBL/GenBank/DDBJ whole genome shotgun (WGS) entry which is preliminary data.</text>
</comment>
<organism evidence="2 3">
    <name type="scientific">Dissostichus eleginoides</name>
    <name type="common">Patagonian toothfish</name>
    <name type="synonym">Dissostichus amissus</name>
    <dbReference type="NCBI Taxonomy" id="100907"/>
    <lineage>
        <taxon>Eukaryota</taxon>
        <taxon>Metazoa</taxon>
        <taxon>Chordata</taxon>
        <taxon>Craniata</taxon>
        <taxon>Vertebrata</taxon>
        <taxon>Euteleostomi</taxon>
        <taxon>Actinopterygii</taxon>
        <taxon>Neopterygii</taxon>
        <taxon>Teleostei</taxon>
        <taxon>Neoteleostei</taxon>
        <taxon>Acanthomorphata</taxon>
        <taxon>Eupercaria</taxon>
        <taxon>Perciformes</taxon>
        <taxon>Notothenioidei</taxon>
        <taxon>Nototheniidae</taxon>
        <taxon>Dissostichus</taxon>
    </lineage>
</organism>
<dbReference type="AlphaFoldDB" id="A0AAD9B901"/>
<reference evidence="2" key="1">
    <citation type="submission" date="2023-04" db="EMBL/GenBank/DDBJ databases">
        <title>Chromosome-level genome of Chaenocephalus aceratus.</title>
        <authorList>
            <person name="Park H."/>
        </authorList>
    </citation>
    <scope>NUCLEOTIDE SEQUENCE</scope>
    <source>
        <strain evidence="2">DE</strain>
        <tissue evidence="2">Muscle</tissue>
    </source>
</reference>
<keyword evidence="3" id="KW-1185">Reference proteome</keyword>
<dbReference type="Proteomes" id="UP001228049">
    <property type="component" value="Unassembled WGS sequence"/>
</dbReference>
<sequence>MQWKCALFSNKASINPQCKTFPGRDGPTRTQVKEEPQNGNRTVEHECKTAPRRKPTVIIPIKTGESATFLNKAREAKINVSEETQVATS</sequence>
<name>A0AAD9B901_DISEL</name>
<protein>
    <submittedName>
        <fullName evidence="2">Kidney mitochondrial carrier protein 1</fullName>
    </submittedName>
</protein>
<evidence type="ECO:0000313" key="3">
    <source>
        <dbReference type="Proteomes" id="UP001228049"/>
    </source>
</evidence>
<feature type="compositionally biased region" description="Basic and acidic residues" evidence="1">
    <location>
        <begin position="31"/>
        <end position="49"/>
    </location>
</feature>
<dbReference type="EMBL" id="JASDAP010000027">
    <property type="protein sequence ID" value="KAK1878353.1"/>
    <property type="molecule type" value="Genomic_DNA"/>
</dbReference>